<dbReference type="PROSITE" id="PS52016">
    <property type="entry name" value="TONB_DEPENDENT_REC_3"/>
    <property type="match status" value="1"/>
</dbReference>
<feature type="region of interest" description="Disordered" evidence="10">
    <location>
        <begin position="33"/>
        <end position="53"/>
    </location>
</feature>
<comment type="similarity">
    <text evidence="8 9">Belongs to the TonB-dependent receptor family.</text>
</comment>
<comment type="caution">
    <text evidence="13">The sequence shown here is derived from an EMBL/GenBank/DDBJ whole genome shotgun (WGS) entry which is preliminary data.</text>
</comment>
<reference evidence="13 14" key="1">
    <citation type="submission" date="2019-04" db="EMBL/GenBank/DDBJ databases">
        <title>Microbes associate with the intestines of laboratory mice.</title>
        <authorList>
            <person name="Navarre W."/>
            <person name="Wong E."/>
            <person name="Huang K.C."/>
            <person name="Tropini C."/>
            <person name="Ng K."/>
            <person name="Yu B."/>
        </authorList>
    </citation>
    <scope>NUCLEOTIDE SEQUENCE [LARGE SCALE GENOMIC DNA]</scope>
    <source>
        <strain evidence="13 14">NM83_B4-11</strain>
    </source>
</reference>
<evidence type="ECO:0000259" key="11">
    <source>
        <dbReference type="Pfam" id="PF00593"/>
    </source>
</evidence>
<evidence type="ECO:0000256" key="7">
    <source>
        <dbReference type="ARBA" id="ARBA00023237"/>
    </source>
</evidence>
<dbReference type="Proteomes" id="UP000308038">
    <property type="component" value="Unassembled WGS sequence"/>
</dbReference>
<evidence type="ECO:0000256" key="10">
    <source>
        <dbReference type="SAM" id="MobiDB-lite"/>
    </source>
</evidence>
<proteinExistence type="inferred from homology"/>
<dbReference type="InterPro" id="IPR012910">
    <property type="entry name" value="Plug_dom"/>
</dbReference>
<dbReference type="Pfam" id="PF00593">
    <property type="entry name" value="TonB_dep_Rec_b-barrel"/>
    <property type="match status" value="1"/>
</dbReference>
<dbReference type="PANTHER" id="PTHR47234:SF2">
    <property type="entry name" value="TONB-DEPENDENT RECEPTOR"/>
    <property type="match status" value="1"/>
</dbReference>
<keyword evidence="7 8" id="KW-0998">Cell outer membrane</keyword>
<dbReference type="Gene3D" id="2.40.170.20">
    <property type="entry name" value="TonB-dependent receptor, beta-barrel domain"/>
    <property type="match status" value="1"/>
</dbReference>
<evidence type="ECO:0000256" key="3">
    <source>
        <dbReference type="ARBA" id="ARBA00022452"/>
    </source>
</evidence>
<organism evidence="13 14">
    <name type="scientific">Sphingomonas olei</name>
    <dbReference type="NCBI Taxonomy" id="1886787"/>
    <lineage>
        <taxon>Bacteria</taxon>
        <taxon>Pseudomonadati</taxon>
        <taxon>Pseudomonadota</taxon>
        <taxon>Alphaproteobacteria</taxon>
        <taxon>Sphingomonadales</taxon>
        <taxon>Sphingomonadaceae</taxon>
        <taxon>Sphingomonas</taxon>
    </lineage>
</organism>
<evidence type="ECO:0000256" key="5">
    <source>
        <dbReference type="ARBA" id="ARBA00023077"/>
    </source>
</evidence>
<protein>
    <submittedName>
        <fullName evidence="13">TonB-dependent receptor</fullName>
    </submittedName>
</protein>
<dbReference type="InterPro" id="IPR037066">
    <property type="entry name" value="Plug_dom_sf"/>
</dbReference>
<feature type="domain" description="TonB-dependent receptor plug" evidence="12">
    <location>
        <begin position="139"/>
        <end position="255"/>
    </location>
</feature>
<evidence type="ECO:0000313" key="13">
    <source>
        <dbReference type="EMBL" id="THG37436.1"/>
    </source>
</evidence>
<dbReference type="Pfam" id="PF07715">
    <property type="entry name" value="Plug"/>
    <property type="match status" value="1"/>
</dbReference>
<dbReference type="Gene3D" id="2.170.130.10">
    <property type="entry name" value="TonB-dependent receptor, plug domain"/>
    <property type="match status" value="1"/>
</dbReference>
<accession>A0ABY2QDC6</accession>
<keyword evidence="4 8" id="KW-0812">Transmembrane</keyword>
<dbReference type="InterPro" id="IPR039426">
    <property type="entry name" value="TonB-dep_rcpt-like"/>
</dbReference>
<keyword evidence="5 9" id="KW-0798">TonB box</keyword>
<evidence type="ECO:0000313" key="14">
    <source>
        <dbReference type="Proteomes" id="UP000308038"/>
    </source>
</evidence>
<keyword evidence="14" id="KW-1185">Reference proteome</keyword>
<sequence length="1068" mass="113499">MSAACARVRWWRICPPAPASPRACHRRCCPAADQNRPAPRKASGPTPLNQHPRKIGVPRRRYIMPLRSWLLTSGALLTIAAPAASIAQTVDTNVPPAGTVPAPAPSITPPQSTAVQPPLDDQAAADIIVTGSLIRGQREDSALPVDVITAGELQRQGSPSVVELLKALPVANGTLGDSNQFDNRSQGAEGIASINLRGLGPSRTLVLLNSRRLVRAGNGVPTVDVNLLPLAAIGRIDILKDGAAATYGSDAIAGVVNFITNRSLKGLVVSGDYKGIKGSNGDWTASAAFGHNQDGLRVLGSFGFQHRSELMVTDRDFAIGSYTNNPENGFTQSGNPGVFLPVFGNGAPAAGLRLDAGCVPLGGVALSNNGVPNQRCANQYLGFNALTDTENRLQAYLEVGVDVTPDIELEVTALYGWSEVPHQRSSPSYAILQRPSAYTLPGSFGATAQAGFFVPASNPGYAAYAAANPGALPTSVAGIPVAGATFPALLFRPFLLGGANGVDSSGWRESESIRFTGALTGALNDALNFDVSGMYHRYTRQTMNMDTIVDRVQLGLRGFGGPDCNRITGTAGTGGCQFLNPFSNAIERNAVTGVANPGYNAAVANSPELSRWLYEQSRSSFVTQLFVAEASVSGRTPITLPGGDLSFAVGGQYRRESYDSNYGAFNNLDITPCLDTPVTGNLTCSPQPGPLAYLGSSRPLSVRGDVYALFAELRAPILDTLDLQLAARYEDYGGGVGSTFNPKATLRWQTTDWLALRGSVGTTFRGPPDTLLQDGFVTSLQVIGSSSRAVRVYNNANLRPEKATNYSAGAIIKTGGLSVSVDYFRYELTDLIGADPVSGMTNALFGASGSANCNNPAFAALQARFTFDGACGINNVARLDTYYLNGAKVTNSGLDFLANYDQEDVLGGRLGLGVTATYVIDYKTSDLVVENVLVQPAFDAVGKLNYQTSAYPIPRWRGQAYAQFGVDRVDARFTFNYIDGYVDQRALPFAPRRELPGAPVIARGQRISDWATVDFTLRVEPIDGTTVSFSMLNITDRDPSFARLDLNYDPFTGNALGRQWKVGVTKKF</sequence>
<evidence type="ECO:0000256" key="6">
    <source>
        <dbReference type="ARBA" id="ARBA00023136"/>
    </source>
</evidence>
<evidence type="ECO:0000259" key="12">
    <source>
        <dbReference type="Pfam" id="PF07715"/>
    </source>
</evidence>
<evidence type="ECO:0000256" key="1">
    <source>
        <dbReference type="ARBA" id="ARBA00004571"/>
    </source>
</evidence>
<feature type="domain" description="TonB-dependent receptor-like beta-barrel" evidence="11">
    <location>
        <begin position="575"/>
        <end position="1034"/>
    </location>
</feature>
<evidence type="ECO:0000256" key="9">
    <source>
        <dbReference type="RuleBase" id="RU003357"/>
    </source>
</evidence>
<evidence type="ECO:0000256" key="2">
    <source>
        <dbReference type="ARBA" id="ARBA00022448"/>
    </source>
</evidence>
<name>A0ABY2QDC6_9SPHN</name>
<evidence type="ECO:0000256" key="8">
    <source>
        <dbReference type="PROSITE-ProRule" id="PRU01360"/>
    </source>
</evidence>
<keyword evidence="3 8" id="KW-1134">Transmembrane beta strand</keyword>
<dbReference type="InterPro" id="IPR000531">
    <property type="entry name" value="Beta-barrel_TonB"/>
</dbReference>
<gene>
    <name evidence="13" type="ORF">E5988_15935</name>
</gene>
<keyword evidence="2 8" id="KW-0813">Transport</keyword>
<keyword evidence="6 8" id="KW-0472">Membrane</keyword>
<evidence type="ECO:0000256" key="4">
    <source>
        <dbReference type="ARBA" id="ARBA00022692"/>
    </source>
</evidence>
<dbReference type="EMBL" id="SSTI01000017">
    <property type="protein sequence ID" value="THG37436.1"/>
    <property type="molecule type" value="Genomic_DNA"/>
</dbReference>
<dbReference type="PANTHER" id="PTHR47234">
    <property type="match status" value="1"/>
</dbReference>
<comment type="subcellular location">
    <subcellularLocation>
        <location evidence="1 8">Cell outer membrane</location>
        <topology evidence="1 8">Multi-pass membrane protein</topology>
    </subcellularLocation>
</comment>
<keyword evidence="13" id="KW-0675">Receptor</keyword>
<dbReference type="InterPro" id="IPR036942">
    <property type="entry name" value="Beta-barrel_TonB_sf"/>
</dbReference>
<dbReference type="SUPFAM" id="SSF56935">
    <property type="entry name" value="Porins"/>
    <property type="match status" value="1"/>
</dbReference>